<reference evidence="1 2" key="1">
    <citation type="journal article" date="2013" name="Genome Announc.">
        <title>Whole Genome Sequencing of Thermus oshimai JL-2 and Thermus thermophilus JL-18, Incomplete Denitrifiers from the United States Great Basin.</title>
        <authorList>
            <person name="Murugapiran S.K."/>
            <person name="Huntemann M."/>
            <person name="Wei C.L."/>
            <person name="Han J."/>
            <person name="Detter J.C."/>
            <person name="Han C.S."/>
            <person name="Erkkila T.H."/>
            <person name="Teshima H."/>
            <person name="Chen A."/>
            <person name="Kyrpides N."/>
            <person name="Mavrommatis K."/>
            <person name="Markowitz V."/>
            <person name="Szeto E."/>
            <person name="Ivanova N."/>
            <person name="Pagani I."/>
            <person name="Lam J."/>
            <person name="McDonald A.I."/>
            <person name="Dodsworth J.A."/>
            <person name="Pati A."/>
            <person name="Goodwin L."/>
            <person name="Peters L."/>
            <person name="Pitluck S."/>
            <person name="Woyke T."/>
            <person name="Hedlund B.P."/>
        </authorList>
    </citation>
    <scope>NUCLEOTIDE SEQUENCE [LARGE SCALE GENOMIC DNA]</scope>
    <source>
        <strain evidence="1 2">JL-18</strain>
    </source>
</reference>
<evidence type="ECO:0000313" key="2">
    <source>
        <dbReference type="Proteomes" id="UP000007388"/>
    </source>
</evidence>
<dbReference type="STRING" id="798128.TtJL18_1824"/>
<name>H9ZTN0_THETH</name>
<proteinExistence type="predicted"/>
<protein>
    <submittedName>
        <fullName evidence="1">Uncharacterized protein</fullName>
    </submittedName>
</protein>
<dbReference type="PATRIC" id="fig|798128.4.peg.1765"/>
<dbReference type="AlphaFoldDB" id="H9ZTN0"/>
<dbReference type="EMBL" id="CP003252">
    <property type="protein sequence ID" value="AFH39690.1"/>
    <property type="molecule type" value="Genomic_DNA"/>
</dbReference>
<dbReference type="Proteomes" id="UP000007388">
    <property type="component" value="Chromosome"/>
</dbReference>
<dbReference type="KEGG" id="ttl:TtJL18_1824"/>
<accession>H9ZTN0</accession>
<dbReference type="HOGENOM" id="CLU_3104917_0_0_0"/>
<dbReference type="RefSeq" id="WP_014630226.1">
    <property type="nucleotide sequence ID" value="NC_017587.1"/>
</dbReference>
<organism evidence="1 2">
    <name type="scientific">Thermus thermophilus JL-18</name>
    <dbReference type="NCBI Taxonomy" id="798128"/>
    <lineage>
        <taxon>Bacteria</taxon>
        <taxon>Thermotogati</taxon>
        <taxon>Deinococcota</taxon>
        <taxon>Deinococci</taxon>
        <taxon>Thermales</taxon>
        <taxon>Thermaceae</taxon>
        <taxon>Thermus</taxon>
    </lineage>
</organism>
<sequence>MGTSRHILCPWCGRPFPEDPAPYTLDRDQELVVYCPRCGAEIALPEEVDDV</sequence>
<evidence type="ECO:0000313" key="1">
    <source>
        <dbReference type="EMBL" id="AFH39690.1"/>
    </source>
</evidence>
<gene>
    <name evidence="1" type="ORF">TtJL18_1824</name>
</gene>